<proteinExistence type="predicted"/>
<dbReference type="AlphaFoldDB" id="A0A1L3FKE7"/>
<dbReference type="Proteomes" id="UP000181962">
    <property type="component" value="Chromosome"/>
</dbReference>
<protein>
    <recommendedName>
        <fullName evidence="3">TnsA endonuclease N-terminal domain-containing protein</fullName>
    </recommendedName>
</protein>
<name>A0A1L3FKE7_BRAJP</name>
<dbReference type="OrthoDB" id="8450067at2"/>
<gene>
    <name evidence="1" type="ORF">BKD09_35820</name>
</gene>
<evidence type="ECO:0000313" key="1">
    <source>
        <dbReference type="EMBL" id="APG13740.1"/>
    </source>
</evidence>
<organism evidence="1 2">
    <name type="scientific">Bradyrhizobium japonicum</name>
    <dbReference type="NCBI Taxonomy" id="375"/>
    <lineage>
        <taxon>Bacteria</taxon>
        <taxon>Pseudomonadati</taxon>
        <taxon>Pseudomonadota</taxon>
        <taxon>Alphaproteobacteria</taxon>
        <taxon>Hyphomicrobiales</taxon>
        <taxon>Nitrobacteraceae</taxon>
        <taxon>Bradyrhizobium</taxon>
    </lineage>
</organism>
<dbReference type="RefSeq" id="WP_071915779.1">
    <property type="nucleotide sequence ID" value="NZ_CP017637.1"/>
</dbReference>
<sequence>MKMQRQIRANSGIEFDHLRDCELEKSVIKFVEQPFRLNYLLLGRKTWHKPDTLLLTPTGLECQEVKEEAQASLPENEERWPAIGRALNSFGVSFRVVTERHFREHVRLRNVNAIWENRMFPIPDEPQRIAILEAIDTGAARTISQLCSLLSLEFATVLALIRRGFLSVELSVPIDDEARVHRGAGLNWAAGTRVLRR</sequence>
<evidence type="ECO:0008006" key="3">
    <source>
        <dbReference type="Google" id="ProtNLM"/>
    </source>
</evidence>
<dbReference type="EMBL" id="CP017637">
    <property type="protein sequence ID" value="APG13740.1"/>
    <property type="molecule type" value="Genomic_DNA"/>
</dbReference>
<evidence type="ECO:0000313" key="2">
    <source>
        <dbReference type="Proteomes" id="UP000181962"/>
    </source>
</evidence>
<accession>A0A1L3FKE7</accession>
<reference evidence="1 2" key="1">
    <citation type="submission" date="2016-11" db="EMBL/GenBank/DDBJ databases">
        <title>Complete Genome Sequence of Bradyrhizobium sp. strain J5, an isolated from soybean nodule in Hokkaido.</title>
        <authorList>
            <person name="Kanehara K."/>
        </authorList>
    </citation>
    <scope>NUCLEOTIDE SEQUENCE [LARGE SCALE GENOMIC DNA]</scope>
    <source>
        <strain evidence="1 2">J5</strain>
    </source>
</reference>